<evidence type="ECO:0000256" key="1">
    <source>
        <dbReference type="SAM" id="MobiDB-lite"/>
    </source>
</evidence>
<dbReference type="Proteomes" id="UP001060336">
    <property type="component" value="Chromosome"/>
</dbReference>
<dbReference type="KEGG" id="naci:NUH88_04540"/>
<dbReference type="InterPro" id="IPR018392">
    <property type="entry name" value="LysM"/>
</dbReference>
<proteinExistence type="predicted"/>
<dbReference type="Gene3D" id="3.10.350.10">
    <property type="entry name" value="LysM domain"/>
    <property type="match status" value="1"/>
</dbReference>
<dbReference type="InterPro" id="IPR036779">
    <property type="entry name" value="LysM_dom_sf"/>
</dbReference>
<feature type="region of interest" description="Disordered" evidence="1">
    <location>
        <begin position="197"/>
        <end position="235"/>
    </location>
</feature>
<dbReference type="EMBL" id="CP102480">
    <property type="protein sequence ID" value="UUX50961.1"/>
    <property type="molecule type" value="Genomic_DNA"/>
</dbReference>
<organism evidence="3 4">
    <name type="scientific">Nisaea acidiphila</name>
    <dbReference type="NCBI Taxonomy" id="1862145"/>
    <lineage>
        <taxon>Bacteria</taxon>
        <taxon>Pseudomonadati</taxon>
        <taxon>Pseudomonadota</taxon>
        <taxon>Alphaproteobacteria</taxon>
        <taxon>Rhodospirillales</taxon>
        <taxon>Thalassobaculaceae</taxon>
        <taxon>Nisaea</taxon>
    </lineage>
</organism>
<feature type="compositionally biased region" description="Low complexity" evidence="1">
    <location>
        <begin position="39"/>
        <end position="73"/>
    </location>
</feature>
<evidence type="ECO:0000259" key="2">
    <source>
        <dbReference type="PROSITE" id="PS51782"/>
    </source>
</evidence>
<dbReference type="InterPro" id="IPR052196">
    <property type="entry name" value="Bact_Kbp"/>
</dbReference>
<reference evidence="3" key="1">
    <citation type="submission" date="2022-08" db="EMBL/GenBank/DDBJ databases">
        <title>Nisaea acidiphila sp. nov., isolated from a marine algal debris and emended description of the genus Nisaea Urios et al. 2008.</title>
        <authorList>
            <person name="Kwon K."/>
        </authorList>
    </citation>
    <scope>NUCLEOTIDE SEQUENCE</scope>
    <source>
        <strain evidence="3">MEBiC11861</strain>
    </source>
</reference>
<dbReference type="PANTHER" id="PTHR34700">
    <property type="entry name" value="POTASSIUM BINDING PROTEIN KBP"/>
    <property type="match status" value="1"/>
</dbReference>
<keyword evidence="4" id="KW-1185">Reference proteome</keyword>
<dbReference type="PROSITE" id="PS51782">
    <property type="entry name" value="LYSM"/>
    <property type="match status" value="1"/>
</dbReference>
<protein>
    <submittedName>
        <fullName evidence="3">Ig-like domain-containing protein</fullName>
    </submittedName>
</protein>
<name>A0A9J7AX00_9PROT</name>
<feature type="region of interest" description="Disordered" evidence="1">
    <location>
        <begin position="39"/>
        <end position="88"/>
    </location>
</feature>
<evidence type="ECO:0000313" key="4">
    <source>
        <dbReference type="Proteomes" id="UP001060336"/>
    </source>
</evidence>
<dbReference type="RefSeq" id="WP_257770224.1">
    <property type="nucleotide sequence ID" value="NZ_CP102480.1"/>
</dbReference>
<dbReference type="Pfam" id="PF01476">
    <property type="entry name" value="LysM"/>
    <property type="match status" value="1"/>
</dbReference>
<dbReference type="InterPro" id="IPR013783">
    <property type="entry name" value="Ig-like_fold"/>
</dbReference>
<dbReference type="PANTHER" id="PTHR34700:SF4">
    <property type="entry name" value="PHAGE-LIKE ELEMENT PBSX PROTEIN XKDP"/>
    <property type="match status" value="1"/>
</dbReference>
<evidence type="ECO:0000313" key="3">
    <source>
        <dbReference type="EMBL" id="UUX50961.1"/>
    </source>
</evidence>
<accession>A0A9J7AX00</accession>
<feature type="compositionally biased region" description="Low complexity" evidence="1">
    <location>
        <begin position="205"/>
        <end position="220"/>
    </location>
</feature>
<dbReference type="CDD" id="cd00118">
    <property type="entry name" value="LysM"/>
    <property type="match status" value="1"/>
</dbReference>
<gene>
    <name evidence="3" type="ORF">NUH88_04540</name>
</gene>
<sequence>MLTKPYLIGAAGALVLAVAGGLLYVTSEEDVLPVPAETATVPAETPAPAPSKTVEAPAPAAASTAPEPKAASEGGSDKPDLSQPSFDVVRVDPEGNTVIAGKALPNATVRIMDGDRQIGEVQADDKGDWVFLPEEKLPSGSSVLTLETPSESGEAPKKSGNAVVVVIPEKGKDIAGQQSQAPQKPLAMVVPREEAPSAPTKVLQVPKVASAAPPSEAPKAQSFPETPAVDASTAESGVSLDVIDYDDKGEVVFSGKTEPDTEVQVYVDNKLVARATSDAAGNWSAKPETRIEAGTHQVRVDKISNGGKVLARIELPFVRAVPFTGLPEDSVVIIQPGNNLWRIASRVYGSGFRYTEIYQANSDQIRDPDLIYPGQVFGLPAVN</sequence>
<dbReference type="Gene3D" id="2.60.40.10">
    <property type="entry name" value="Immunoglobulins"/>
    <property type="match status" value="2"/>
</dbReference>
<dbReference type="SMART" id="SM00257">
    <property type="entry name" value="LysM"/>
    <property type="match status" value="1"/>
</dbReference>
<feature type="domain" description="LysM" evidence="2">
    <location>
        <begin position="330"/>
        <end position="379"/>
    </location>
</feature>
<dbReference type="AlphaFoldDB" id="A0A9J7AX00"/>